<dbReference type="EMBL" id="VXIS01000001">
    <property type="protein sequence ID" value="KAA8915014.1"/>
    <property type="molecule type" value="Genomic_DNA"/>
</dbReference>
<evidence type="ECO:0000313" key="9">
    <source>
        <dbReference type="Proteomes" id="UP000326924"/>
    </source>
</evidence>
<dbReference type="FunFam" id="3.40.50.720:FF:000022">
    <property type="entry name" value="Cinnamyl alcohol dehydrogenase"/>
    <property type="match status" value="1"/>
</dbReference>
<dbReference type="GO" id="GO:0016616">
    <property type="term" value="F:oxidoreductase activity, acting on the CH-OH group of donors, NAD or NADP as acceptor"/>
    <property type="evidence" value="ECO:0007669"/>
    <property type="project" value="InterPro"/>
</dbReference>
<sequence>MVSTHTFTVFKGDETGKIHRATTTRKLNPDEVLVKITYSGLCGTDCHYRPSGCVLGHEGIGVVEELGENAHRFKKGDVVGWGYIHKTCGICLNCLKGQEVYCVAREFFGTHDLDQGSMGTHAIWREAYLFAIPKEIEPAKAAPLMCAGATVFAPLYENNVNATHTVGIVGIGGLGHLAIQFAAKMGCRVVVFSSSEDKRAEALQLGASEFYSTKGKTKLEVAHKIDYLLVATSYLPSWELYLDVMNALGSVFPLTIDPVGLMQIPYPPFLTNGLKIVGTIIASRGVHTIMLEFAARHKVQAMIEVFPMNEEGITEAFAKLDAGKLRYRAVLQNQM</sequence>
<accession>A0A5J5FC85</accession>
<dbReference type="CDD" id="cd05283">
    <property type="entry name" value="CAD1"/>
    <property type="match status" value="1"/>
</dbReference>
<dbReference type="Gene3D" id="3.40.50.720">
    <property type="entry name" value="NAD(P)-binding Rossmann-like Domain"/>
    <property type="match status" value="1"/>
</dbReference>
<dbReference type="InterPro" id="IPR013154">
    <property type="entry name" value="ADH-like_N"/>
</dbReference>
<keyword evidence="9" id="KW-1185">Reference proteome</keyword>
<evidence type="ECO:0000256" key="2">
    <source>
        <dbReference type="ARBA" id="ARBA00022723"/>
    </source>
</evidence>
<name>A0A5J5FC85_9PEZI</name>
<dbReference type="Proteomes" id="UP000326924">
    <property type="component" value="Unassembled WGS sequence"/>
</dbReference>
<gene>
    <name evidence="8" type="ORF">FN846DRAFT_3102</name>
</gene>
<dbReference type="InterPro" id="IPR011032">
    <property type="entry name" value="GroES-like_sf"/>
</dbReference>
<proteinExistence type="inferred from homology"/>
<dbReference type="AlphaFoldDB" id="A0A5J5FC85"/>
<dbReference type="InterPro" id="IPR013149">
    <property type="entry name" value="ADH-like_C"/>
</dbReference>
<evidence type="ECO:0000259" key="6">
    <source>
        <dbReference type="Pfam" id="PF00107"/>
    </source>
</evidence>
<dbReference type="PROSITE" id="PS00065">
    <property type="entry name" value="D_2_HYDROXYACID_DH_1"/>
    <property type="match status" value="1"/>
</dbReference>
<evidence type="ECO:0000259" key="7">
    <source>
        <dbReference type="Pfam" id="PF08240"/>
    </source>
</evidence>
<dbReference type="InterPro" id="IPR002328">
    <property type="entry name" value="ADH_Zn_CS"/>
</dbReference>
<dbReference type="GO" id="GO:0008270">
    <property type="term" value="F:zinc ion binding"/>
    <property type="evidence" value="ECO:0007669"/>
    <property type="project" value="InterPro"/>
</dbReference>
<feature type="domain" description="Alcohol dehydrogenase-like C-terminal" evidence="6">
    <location>
        <begin position="173"/>
        <end position="294"/>
    </location>
</feature>
<comment type="caution">
    <text evidence="8">The sequence shown here is derived from an EMBL/GenBank/DDBJ whole genome shotgun (WGS) entry which is preliminary data.</text>
</comment>
<evidence type="ECO:0000313" key="8">
    <source>
        <dbReference type="EMBL" id="KAA8915014.1"/>
    </source>
</evidence>
<keyword evidence="4" id="KW-0560">Oxidoreductase</keyword>
<feature type="domain" description="Alcohol dehydrogenase-like N-terminal" evidence="7">
    <location>
        <begin position="29"/>
        <end position="134"/>
    </location>
</feature>
<keyword evidence="2 5" id="KW-0479">Metal-binding</keyword>
<dbReference type="SUPFAM" id="SSF51735">
    <property type="entry name" value="NAD(P)-binding Rossmann-fold domains"/>
    <property type="match status" value="1"/>
</dbReference>
<dbReference type="PROSITE" id="PS00059">
    <property type="entry name" value="ADH_ZINC"/>
    <property type="match status" value="1"/>
</dbReference>
<dbReference type="Pfam" id="PF08240">
    <property type="entry name" value="ADH_N"/>
    <property type="match status" value="1"/>
</dbReference>
<dbReference type="SUPFAM" id="SSF50129">
    <property type="entry name" value="GroES-like"/>
    <property type="match status" value="1"/>
</dbReference>
<keyword evidence="3 5" id="KW-0862">Zinc</keyword>
<dbReference type="OrthoDB" id="1879366at2759"/>
<evidence type="ECO:0000256" key="3">
    <source>
        <dbReference type="ARBA" id="ARBA00022833"/>
    </source>
</evidence>
<comment type="similarity">
    <text evidence="5">Belongs to the zinc-containing alcohol dehydrogenase family.</text>
</comment>
<evidence type="ECO:0000256" key="1">
    <source>
        <dbReference type="ARBA" id="ARBA00001947"/>
    </source>
</evidence>
<comment type="cofactor">
    <cofactor evidence="1 5">
        <name>Zn(2+)</name>
        <dbReference type="ChEBI" id="CHEBI:29105"/>
    </cofactor>
</comment>
<dbReference type="InterPro" id="IPR029752">
    <property type="entry name" value="D-isomer_DH_CS1"/>
</dbReference>
<dbReference type="InterPro" id="IPR036291">
    <property type="entry name" value="NAD(P)-bd_dom_sf"/>
</dbReference>
<dbReference type="InParanoid" id="A0A5J5FC85"/>
<dbReference type="InterPro" id="IPR047109">
    <property type="entry name" value="CAD-like"/>
</dbReference>
<organism evidence="8 9">
    <name type="scientific">Sphaerosporella brunnea</name>
    <dbReference type="NCBI Taxonomy" id="1250544"/>
    <lineage>
        <taxon>Eukaryota</taxon>
        <taxon>Fungi</taxon>
        <taxon>Dikarya</taxon>
        <taxon>Ascomycota</taxon>
        <taxon>Pezizomycotina</taxon>
        <taxon>Pezizomycetes</taxon>
        <taxon>Pezizales</taxon>
        <taxon>Pyronemataceae</taxon>
        <taxon>Sphaerosporella</taxon>
    </lineage>
</organism>
<protein>
    <submittedName>
        <fullName evidence="8">Alcohol dehydrogenase</fullName>
    </submittedName>
</protein>
<dbReference type="Gene3D" id="3.90.180.10">
    <property type="entry name" value="Medium-chain alcohol dehydrogenases, catalytic domain"/>
    <property type="match status" value="1"/>
</dbReference>
<dbReference type="PANTHER" id="PTHR42683">
    <property type="entry name" value="ALDEHYDE REDUCTASE"/>
    <property type="match status" value="1"/>
</dbReference>
<reference evidence="8 9" key="1">
    <citation type="submission" date="2019-09" db="EMBL/GenBank/DDBJ databases">
        <title>Draft genome of the ectomycorrhizal ascomycete Sphaerosporella brunnea.</title>
        <authorList>
            <consortium name="DOE Joint Genome Institute"/>
            <person name="Benucci G.M."/>
            <person name="Marozzi G."/>
            <person name="Antonielli L."/>
            <person name="Sanchez S."/>
            <person name="Marco P."/>
            <person name="Wang X."/>
            <person name="Falini L.B."/>
            <person name="Barry K."/>
            <person name="Haridas S."/>
            <person name="Lipzen A."/>
            <person name="Labutti K."/>
            <person name="Grigoriev I.V."/>
            <person name="Murat C."/>
            <person name="Martin F."/>
            <person name="Albertini E."/>
            <person name="Donnini D."/>
            <person name="Bonito G."/>
        </authorList>
    </citation>
    <scope>NUCLEOTIDE SEQUENCE [LARGE SCALE GENOMIC DNA]</scope>
    <source>
        <strain evidence="8 9">Sb_GMNB300</strain>
    </source>
</reference>
<dbReference type="Pfam" id="PF00107">
    <property type="entry name" value="ADH_zinc_N"/>
    <property type="match status" value="1"/>
</dbReference>
<evidence type="ECO:0000256" key="4">
    <source>
        <dbReference type="ARBA" id="ARBA00023002"/>
    </source>
</evidence>
<evidence type="ECO:0000256" key="5">
    <source>
        <dbReference type="RuleBase" id="RU361277"/>
    </source>
</evidence>